<accession>A0A2G8SPC1</accession>
<name>A0A2G8SPC1_9APHY</name>
<comment type="caution">
    <text evidence="2">The sequence shown here is derived from an EMBL/GenBank/DDBJ whole genome shotgun (WGS) entry which is preliminary data.</text>
</comment>
<gene>
    <name evidence="2" type="ORF">GSI_02320</name>
</gene>
<evidence type="ECO:0000313" key="2">
    <source>
        <dbReference type="EMBL" id="PIL35592.1"/>
    </source>
</evidence>
<feature type="compositionally biased region" description="Polar residues" evidence="1">
    <location>
        <begin position="1"/>
        <end position="22"/>
    </location>
</feature>
<proteinExistence type="predicted"/>
<feature type="region of interest" description="Disordered" evidence="1">
    <location>
        <begin position="161"/>
        <end position="204"/>
    </location>
</feature>
<sequence>MSPSTKSQRNLKVNVPRHNSQRIGPLLTASVEAVAREDGTRVDVSQTALEPTSALAQAIESASEWNSLLMTARADRGPQWDVGTQLFQVDEGSELYYDPTPLNDYLKDQQPNPDDLPAAAATPAAQRLQQQDSLNSPRIHRTGSLQQGALAQAQLYGTPQAMASPRHFPGAPGGGFGGMGGPIPPAQFYGTGGDGMPASPMQRAPPGIGMNPAAMGMSPGMGMNPGMGMMAPDGAMSPEVRRRVTRGMSMDEFGNMHG</sequence>
<dbReference type="AlphaFoldDB" id="A0A2G8SPC1"/>
<dbReference type="OrthoDB" id="5550090at2759"/>
<organism evidence="2 3">
    <name type="scientific">Ganoderma sinense ZZ0214-1</name>
    <dbReference type="NCBI Taxonomy" id="1077348"/>
    <lineage>
        <taxon>Eukaryota</taxon>
        <taxon>Fungi</taxon>
        <taxon>Dikarya</taxon>
        <taxon>Basidiomycota</taxon>
        <taxon>Agaricomycotina</taxon>
        <taxon>Agaricomycetes</taxon>
        <taxon>Polyporales</taxon>
        <taxon>Polyporaceae</taxon>
        <taxon>Ganoderma</taxon>
    </lineage>
</organism>
<protein>
    <submittedName>
        <fullName evidence="2">Uncharacterized protein</fullName>
    </submittedName>
</protein>
<reference evidence="2 3" key="1">
    <citation type="journal article" date="2015" name="Sci. Rep.">
        <title>Chromosome-level genome map provides insights into diverse defense mechanisms in the medicinal fungus Ganoderma sinense.</title>
        <authorList>
            <person name="Zhu Y."/>
            <person name="Xu J."/>
            <person name="Sun C."/>
            <person name="Zhou S."/>
            <person name="Xu H."/>
            <person name="Nelson D.R."/>
            <person name="Qian J."/>
            <person name="Song J."/>
            <person name="Luo H."/>
            <person name="Xiang L."/>
            <person name="Li Y."/>
            <person name="Xu Z."/>
            <person name="Ji A."/>
            <person name="Wang L."/>
            <person name="Lu S."/>
            <person name="Hayward A."/>
            <person name="Sun W."/>
            <person name="Li X."/>
            <person name="Schwartz D.C."/>
            <person name="Wang Y."/>
            <person name="Chen S."/>
        </authorList>
    </citation>
    <scope>NUCLEOTIDE SEQUENCE [LARGE SCALE GENOMIC DNA]</scope>
    <source>
        <strain evidence="2 3">ZZ0214-1</strain>
    </source>
</reference>
<dbReference type="EMBL" id="AYKW01000003">
    <property type="protein sequence ID" value="PIL35592.1"/>
    <property type="molecule type" value="Genomic_DNA"/>
</dbReference>
<keyword evidence="3" id="KW-1185">Reference proteome</keyword>
<feature type="region of interest" description="Disordered" evidence="1">
    <location>
        <begin position="1"/>
        <end position="23"/>
    </location>
</feature>
<feature type="compositionally biased region" description="Gly residues" evidence="1">
    <location>
        <begin position="171"/>
        <end position="181"/>
    </location>
</feature>
<feature type="compositionally biased region" description="Low complexity" evidence="1">
    <location>
        <begin position="108"/>
        <end position="131"/>
    </location>
</feature>
<feature type="region of interest" description="Disordered" evidence="1">
    <location>
        <begin position="98"/>
        <end position="133"/>
    </location>
</feature>
<evidence type="ECO:0000256" key="1">
    <source>
        <dbReference type="SAM" id="MobiDB-lite"/>
    </source>
</evidence>
<evidence type="ECO:0000313" key="3">
    <source>
        <dbReference type="Proteomes" id="UP000230002"/>
    </source>
</evidence>
<dbReference type="Proteomes" id="UP000230002">
    <property type="component" value="Unassembled WGS sequence"/>
</dbReference>
<dbReference type="STRING" id="1077348.A0A2G8SPC1"/>